<dbReference type="Gene3D" id="3.40.50.11820">
    <property type="match status" value="1"/>
</dbReference>
<dbReference type="AlphaFoldDB" id="A0A3P2RI72"/>
<evidence type="ECO:0000256" key="3">
    <source>
        <dbReference type="ARBA" id="ARBA00022475"/>
    </source>
</evidence>
<dbReference type="GO" id="GO:0005886">
    <property type="term" value="C:plasma membrane"/>
    <property type="evidence" value="ECO:0007669"/>
    <property type="project" value="UniProtKB-SubCell"/>
</dbReference>
<evidence type="ECO:0000256" key="4">
    <source>
        <dbReference type="ARBA" id="ARBA00022679"/>
    </source>
</evidence>
<organism evidence="7 8">
    <name type="scientific">Weissella viridescens</name>
    <name type="common">Lactobacillus viridescens</name>
    <dbReference type="NCBI Taxonomy" id="1629"/>
    <lineage>
        <taxon>Bacteria</taxon>
        <taxon>Bacillati</taxon>
        <taxon>Bacillota</taxon>
        <taxon>Bacilli</taxon>
        <taxon>Lactobacillales</taxon>
        <taxon>Lactobacillaceae</taxon>
        <taxon>Weissella</taxon>
    </lineage>
</organism>
<name>A0A3P2RI72_WEIVI</name>
<keyword evidence="6" id="KW-0472">Membrane</keyword>
<dbReference type="SUPFAM" id="SSF53756">
    <property type="entry name" value="UDP-Glycosyltransferase/glycogen phosphorylase"/>
    <property type="match status" value="1"/>
</dbReference>
<comment type="subcellular location">
    <subcellularLocation>
        <location evidence="1">Cell membrane</location>
        <topology evidence="1">Peripheral membrane protein</topology>
    </subcellularLocation>
</comment>
<dbReference type="Proteomes" id="UP000275836">
    <property type="component" value="Unassembled WGS sequence"/>
</dbReference>
<comment type="similarity">
    <text evidence="2">Belongs to the CDP-glycerol glycerophosphotransferase family.</text>
</comment>
<accession>A0A3P2RI72</accession>
<reference evidence="7 8" key="1">
    <citation type="submission" date="2018-10" db="EMBL/GenBank/DDBJ databases">
        <title>Draft genome sequence of Weissella viridescens UCO-SMC3.</title>
        <authorList>
            <person name="Garcia-Cancino A."/>
            <person name="Espinoza-Monje M."/>
            <person name="Albarracin L."/>
            <person name="Garcia-Castillo V."/>
            <person name="Campos-Martin J."/>
            <person name="Nakano Y."/>
            <person name="Guitierrez-Zamorano C."/>
            <person name="Ikeda-Ohtsubo W."/>
            <person name="Morita H."/>
            <person name="Kitazawa H."/>
            <person name="Villena J."/>
        </authorList>
    </citation>
    <scope>NUCLEOTIDE SEQUENCE [LARGE SCALE GENOMIC DNA]</scope>
    <source>
        <strain evidence="7 8">UCO-SMC3</strain>
    </source>
</reference>
<evidence type="ECO:0000256" key="1">
    <source>
        <dbReference type="ARBA" id="ARBA00004202"/>
    </source>
</evidence>
<dbReference type="PANTHER" id="PTHR37316:SF2">
    <property type="entry name" value="TEICHOIC ACID RIBITOL-PHOSPHATE POLYMERASE TARK"/>
    <property type="match status" value="1"/>
</dbReference>
<dbReference type="Pfam" id="PF04464">
    <property type="entry name" value="Glyphos_transf"/>
    <property type="match status" value="1"/>
</dbReference>
<keyword evidence="4" id="KW-0808">Transferase</keyword>
<sequence length="395" mass="45836">MNVKKISDKLNLYYQRVKKLYFRVIYIGFKTVVPVRQNQVAFLSDSRSSLSGNFEYIVNEINRRQDPFNMAFALNGTNYQAKSFWMYTKIAWLIGTSKYVLVDDFYPLVYPLKIRKNTELIQVWHAVGAFKKFGFSRVGLPDGPDPKSKNHRNYTKAIVSSKHVAPFYAEGFGIDESRVRPLGVPRTDLFFDEKKKATIVQELAEKLPFIHNKKVILFAPTFRGRGQSNGYYPYEWLDFKALHDTLAPLGYVFLFKMHPFIKEAVPIPDAYTDFFFDVSSSREINDLLLTTDVLITDYSSVIFEYSLLKRKSIFFAPDLETYRATRDFYVNYEDFVPGPITSDMSEMISAIQHVDTQSQAKLQDFLDFYFDDLDGRSSARFVDALENDFGQQVKD</sequence>
<evidence type="ECO:0000256" key="6">
    <source>
        <dbReference type="ARBA" id="ARBA00023136"/>
    </source>
</evidence>
<gene>
    <name evidence="7" type="ORF">D3P96_07615</name>
</gene>
<dbReference type="InterPro" id="IPR043148">
    <property type="entry name" value="TagF_C"/>
</dbReference>
<dbReference type="OrthoDB" id="9811865at2"/>
<proteinExistence type="inferred from homology"/>
<evidence type="ECO:0000256" key="5">
    <source>
        <dbReference type="ARBA" id="ARBA00022944"/>
    </source>
</evidence>
<evidence type="ECO:0000313" key="7">
    <source>
        <dbReference type="EMBL" id="RRG17412.1"/>
    </source>
</evidence>
<dbReference type="GO" id="GO:0047355">
    <property type="term" value="F:CDP-glycerol glycerophosphotransferase activity"/>
    <property type="evidence" value="ECO:0007669"/>
    <property type="project" value="InterPro"/>
</dbReference>
<keyword evidence="3" id="KW-1003">Cell membrane</keyword>
<dbReference type="InterPro" id="IPR007554">
    <property type="entry name" value="Glycerophosphate_synth"/>
</dbReference>
<evidence type="ECO:0000313" key="8">
    <source>
        <dbReference type="Proteomes" id="UP000275836"/>
    </source>
</evidence>
<comment type="caution">
    <text evidence="7">The sequence shown here is derived from an EMBL/GenBank/DDBJ whole genome shotgun (WGS) entry which is preliminary data.</text>
</comment>
<protein>
    <submittedName>
        <fullName evidence="7">Uncharacterized protein</fullName>
    </submittedName>
</protein>
<evidence type="ECO:0000256" key="2">
    <source>
        <dbReference type="ARBA" id="ARBA00010488"/>
    </source>
</evidence>
<dbReference type="PANTHER" id="PTHR37316">
    <property type="entry name" value="TEICHOIC ACID GLYCEROL-PHOSPHATE PRIMASE"/>
    <property type="match status" value="1"/>
</dbReference>
<keyword evidence="5" id="KW-0777">Teichoic acid biosynthesis</keyword>
<dbReference type="GO" id="GO:0019350">
    <property type="term" value="P:teichoic acid biosynthetic process"/>
    <property type="evidence" value="ECO:0007669"/>
    <property type="project" value="UniProtKB-KW"/>
</dbReference>
<dbReference type="InterPro" id="IPR043149">
    <property type="entry name" value="TagF_N"/>
</dbReference>
<dbReference type="Gene3D" id="3.40.50.12580">
    <property type="match status" value="1"/>
</dbReference>
<dbReference type="InterPro" id="IPR051612">
    <property type="entry name" value="Teichoic_Acid_Biosynth"/>
</dbReference>
<dbReference type="RefSeq" id="WP_124943759.1">
    <property type="nucleotide sequence ID" value="NZ_RHGY01000010.1"/>
</dbReference>
<dbReference type="EMBL" id="RHGY01000010">
    <property type="protein sequence ID" value="RRG17412.1"/>
    <property type="molecule type" value="Genomic_DNA"/>
</dbReference>